<evidence type="ECO:0000313" key="2">
    <source>
        <dbReference type="Proteomes" id="UP000827092"/>
    </source>
</evidence>
<gene>
    <name evidence="1" type="ORF">JTE90_029213</name>
</gene>
<comment type="caution">
    <text evidence="1">The sequence shown here is derived from an EMBL/GenBank/DDBJ whole genome shotgun (WGS) entry which is preliminary data.</text>
</comment>
<evidence type="ECO:0000313" key="1">
    <source>
        <dbReference type="EMBL" id="KAG8194340.1"/>
    </source>
</evidence>
<dbReference type="Proteomes" id="UP000827092">
    <property type="component" value="Unassembled WGS sequence"/>
</dbReference>
<protein>
    <submittedName>
        <fullName evidence="1">Uncharacterized protein</fullName>
    </submittedName>
</protein>
<organism evidence="1 2">
    <name type="scientific">Oedothorax gibbosus</name>
    <dbReference type="NCBI Taxonomy" id="931172"/>
    <lineage>
        <taxon>Eukaryota</taxon>
        <taxon>Metazoa</taxon>
        <taxon>Ecdysozoa</taxon>
        <taxon>Arthropoda</taxon>
        <taxon>Chelicerata</taxon>
        <taxon>Arachnida</taxon>
        <taxon>Araneae</taxon>
        <taxon>Araneomorphae</taxon>
        <taxon>Entelegynae</taxon>
        <taxon>Araneoidea</taxon>
        <taxon>Linyphiidae</taxon>
        <taxon>Erigoninae</taxon>
        <taxon>Oedothorax</taxon>
    </lineage>
</organism>
<keyword evidence="2" id="KW-1185">Reference proteome</keyword>
<reference evidence="1 2" key="1">
    <citation type="journal article" date="2022" name="Nat. Ecol. Evol.">
        <title>A masculinizing supergene underlies an exaggerated male reproductive morph in a spider.</title>
        <authorList>
            <person name="Hendrickx F."/>
            <person name="De Corte Z."/>
            <person name="Sonet G."/>
            <person name="Van Belleghem S.M."/>
            <person name="Kostlbacher S."/>
            <person name="Vangestel C."/>
        </authorList>
    </citation>
    <scope>NUCLEOTIDE SEQUENCE [LARGE SCALE GENOMIC DNA]</scope>
    <source>
        <strain evidence="1">W744_W776</strain>
    </source>
</reference>
<name>A0AAV6VC48_9ARAC</name>
<sequence length="106" mass="11596">MHGKARGRLTCCLVEKQWEIGLPSEVGDCARNRPEEKFGEWFGGEKMTRLENGTMPTHLSPGNINPDALLECTKGVGEIDGAVESNGNEVTQARSVIAQKRASKRN</sequence>
<dbReference type="EMBL" id="JAFNEN010000104">
    <property type="protein sequence ID" value="KAG8194340.1"/>
    <property type="molecule type" value="Genomic_DNA"/>
</dbReference>
<accession>A0AAV6VC48</accession>
<proteinExistence type="predicted"/>
<dbReference type="AlphaFoldDB" id="A0AAV6VC48"/>